<feature type="compositionally biased region" description="Basic and acidic residues" evidence="1">
    <location>
        <begin position="740"/>
        <end position="766"/>
    </location>
</feature>
<dbReference type="InterPro" id="IPR028908">
    <property type="entry name" value="Tox-PL_dom"/>
</dbReference>
<feature type="compositionally biased region" description="Polar residues" evidence="1">
    <location>
        <begin position="957"/>
        <end position="968"/>
    </location>
</feature>
<reference evidence="5 6" key="1">
    <citation type="submission" date="2021-01" db="EMBL/GenBank/DDBJ databases">
        <title>Whole genome shotgun sequence of Plantactinospora mayteni NBRC 109088.</title>
        <authorList>
            <person name="Komaki H."/>
            <person name="Tamura T."/>
        </authorList>
    </citation>
    <scope>NUCLEOTIDE SEQUENCE [LARGE SCALE GENOMIC DNA]</scope>
    <source>
        <strain evidence="5 6">NBRC 109088</strain>
    </source>
</reference>
<feature type="compositionally biased region" description="Pro residues" evidence="1">
    <location>
        <begin position="465"/>
        <end position="481"/>
    </location>
</feature>
<comment type="caution">
    <text evidence="5">The sequence shown here is derived from an EMBL/GenBank/DDBJ whole genome shotgun (WGS) entry which is preliminary data.</text>
</comment>
<feature type="compositionally biased region" description="Gly residues" evidence="1">
    <location>
        <begin position="392"/>
        <end position="403"/>
    </location>
</feature>
<feature type="region of interest" description="Disordered" evidence="1">
    <location>
        <begin position="2059"/>
        <end position="2088"/>
    </location>
</feature>
<protein>
    <recommendedName>
        <fullName evidence="7">Tox-PL domain-containing protein</fullName>
    </recommendedName>
</protein>
<evidence type="ECO:0000259" key="4">
    <source>
        <dbReference type="Pfam" id="PF25547"/>
    </source>
</evidence>
<feature type="region of interest" description="Disordered" evidence="1">
    <location>
        <begin position="908"/>
        <end position="968"/>
    </location>
</feature>
<feature type="compositionally biased region" description="Pro residues" evidence="1">
    <location>
        <begin position="408"/>
        <end position="454"/>
    </location>
</feature>
<evidence type="ECO:0000256" key="1">
    <source>
        <dbReference type="SAM" id="MobiDB-lite"/>
    </source>
</evidence>
<feature type="region of interest" description="Disordered" evidence="1">
    <location>
        <begin position="712"/>
        <end position="769"/>
    </location>
</feature>
<evidence type="ECO:0008006" key="7">
    <source>
        <dbReference type="Google" id="ProtNLM"/>
    </source>
</evidence>
<keyword evidence="6" id="KW-1185">Reference proteome</keyword>
<sequence>MAIEPPDWGEPWQQVWNLLVWLSTGGSSWPEANEDLVRQLAQAWREAGVGLSQTVAEASAERNALAESWAGPSGLMFQAEFSKVVDQAMPQLAALTQQVAQAADQAALDIEYEKLSVLIAVITCCLEIFAIIVLSFFTFGAALAAAAGPIGIARAAISAVFRWLQSRAAQSLGQFVLRAAIFEGLQELATDLTVQGIQALKGTRPEWDAENTGWATFAGIFIGGLAAATGPFANALGHRTPKNLLGDALRTGIDGAHEAGAEALGGAGVNGLRTGDWSIDTDGFVNNAAAEGLHGRLGQGRDDALDKFAKTPAVPAIPTPSFPLKPLPVPVAPTGPPPASPAPTGEQDSGGVSAPPVGTPVPAPPGGSGSGQPSGPGPAQPRTPVPAPPNPSGGGQPAPGGPDGSDPAGPPAQPGQPAQPQPQPSQPGPGQPGTPAPTQPDPPTAGDPGRPGPAPGGGVDTRPTAPDPPKPPPPEPVPPAHPDQHPATGRQQPSAPPAVGPASTGPTSVTPPASTGPTPTGAPGPTSVTPPAATAGGYLPPASTPPTSTGPTPTSTAPASGQVSTTPVGQAGTPSAPAPVNPAPANSGNPGPTNSGPTNPGPTNSGPTNPGPTNSGPTNPGPASTGSPGPANSGNPGPAGSGNGPSSSNNGPAGSPTGTGPTTTSTGTDARPTPAPIAATDQGPTAAASTGLLGVAATAHPEHHLPYRRPAAPVTDAATPPGPLAYRPAPADDLDPASAWDERELSSRVPVDDGQRTPVRHPDPRHPSRWVAYLNDGGPTRPGRATNCTDTVRAFLSTWYGNPSVSGSLNHDLPGGVANGTTRTERWLGGTFTHQGAGARGLDTVRSRLLAQGHGAATVVVTSWPEGGSHMWAAVNQHGTVVWVEPQSGEISDQAPLYQQKTDQVWALPLNPDGDPTTVHPDADPAVSTRPEEPTTHHPADDADGLGRTVPDAPGSQPGTGNQPPLVTGQNAIDAVRATMRAIPAGFDLTGGHVPSRYAAAIRPEPNVVKIVLTSSRGPDGGEVNLGTARMSGRDFAEAAKALRTELKLDSGQIVLVSNYSGIGLPGQPSLASVLARTLGKDVVGASAKVWTYPDGSVVVAEPERGTPHRPKKRPDGSWRTFDPSGRLGTSTRSTERTARPLPPDLRGDRRTDDDQVGTYRDSQNRLHRRGDPPGSFRDDATGRLHHDQDDVKRTYRDDRTFRLVSASTNQRIPDPLLARTKPVQHPVMAGTPGPKQRLADPATVTRTVAERRKAGSETPRTAARHILAADFGISGDAQLTQGVSGERWPGEFAVAGFDPDNQRLVVLETESPSRRDLLADGSIAEQGSPAHIRHVLRSSRRLHEHLRNHPHLRDALHRALARGELTVQAYRVEVKVSPPPAHPASGTPAQEKVDVTRTPIDLTGLDLTGVADWLPPRSTDVDGRLAERLNDVLQQQVVGALRGVPGIRDISPPTTPGVVEVRPEVGAPYQLDLRTAAQGPGDAFALQLDQHRKHELTFFHDQLDDLNRADLALTVTQAVLHVNARVSRADTSRPTMVQITPTVPALADQPPGRRPALTDSDVGRLGEFEALAHLASSAPTGPDQIRFRARIRDFVERYGLREGFPGAEDRQRLAREHLSPAAQRTLTEEARWEFSSDPAVAVTRSVLQTGLLNDSTRIKPVPGGRGALFQVEPEGWAKKGQAPFTIEVRSAPSTTRGSSAPQSFSIENTSVDRHFTLVVDPNLVDRTGATPRLPRGLSHLRNELRASLTRKIDEQGVRPAEVSRRLRDKALVSVPTVTGTLTMLWVADAVGVPAMAVKTAVIGAAEVAGQEALAADGKRDKLSGEHARQLALRADRGKLDTGDGLRDLVDRGFDEAVELAAGTVGRPDLVSRPSAQPTPAPAPTPPPIDPKQATDLRRRLRTAIEKLDAELKADPKVAKEDKHLRRVRHRGDDERYRFKIAGEGNDARVRVEVVHTDDPTKIEVEFAESEVVLRVPPDLRHLPDDKFEEVAREAVKEVADRQEKISQGEAGIAGHVEKAVTSTVTSVSPTVPAGEQVRENLGVATGISATVRSAVQAGIDRAAGRREKDLEDRRENHDTKHTSRLPAADRRSVANQIVALVRGGESVTRAIDVAVGGTRPAASTGRFPGLAPAKLAVTRGVNEVNRGLEHRLDRDLDAERRRSREGNTDTWVYRSDRFGIKRDVTLSLTFADTVEGDRPLVPVTRRLKRGHFEFTVNTKAAPEEIERWLRHACDNILFDRQQTLPARRRMLEDVMPAGVGLAGAAALAAVSGPWIGALAGITATGHLVTRWNARYHDMRKNDISLRKEFDVKDDDVSPQDLRRALAEQRAAVRDLEDHVRRIEERLTQDGRTKPQVEALAAELGRVPDHRLPDDVAGRVAAFRDLPRNGRVEPVPDSDHTFRVLFRGVKGRPEMLTFELGTGQTDGNTLMAYRVNSDVTHMLRVDPTGSPDDIATGVRAWLEQEMDRVGAAPAGLPSARARLTKFAGTITTQAAGTIAAAAAGTVSNPVASAAQVVTFIAAQEASNLSYDGNETLVSQARKELRKRTLGTAPEEQLAVFAFDTDHLRRRTVTIFHRLQQLERIGESLPEADRPPPFQAGPLTLPDRPLPLGD</sequence>
<organism evidence="5 6">
    <name type="scientific">Plantactinospora mayteni</name>
    <dbReference type="NCBI Taxonomy" id="566021"/>
    <lineage>
        <taxon>Bacteria</taxon>
        <taxon>Bacillati</taxon>
        <taxon>Actinomycetota</taxon>
        <taxon>Actinomycetes</taxon>
        <taxon>Micromonosporales</taxon>
        <taxon>Micromonosporaceae</taxon>
        <taxon>Plantactinospora</taxon>
    </lineage>
</organism>
<feature type="compositionally biased region" description="Low complexity" evidence="1">
    <location>
        <begin position="644"/>
        <end position="672"/>
    </location>
</feature>
<feature type="region of interest" description="Disordered" evidence="1">
    <location>
        <begin position="316"/>
        <end position="697"/>
    </location>
</feature>
<feature type="compositionally biased region" description="Pro residues" evidence="1">
    <location>
        <begin position="1877"/>
        <end position="1890"/>
    </location>
</feature>
<feature type="compositionally biased region" description="Low complexity" evidence="1">
    <location>
        <begin position="583"/>
        <end position="636"/>
    </location>
</feature>
<feature type="compositionally biased region" description="Low complexity" evidence="1">
    <location>
        <begin position="342"/>
        <end position="356"/>
    </location>
</feature>
<feature type="compositionally biased region" description="Basic and acidic residues" evidence="1">
    <location>
        <begin position="930"/>
        <end position="941"/>
    </location>
</feature>
<dbReference type="InterPro" id="IPR057746">
    <property type="entry name" value="CpnT-like_N"/>
</dbReference>
<dbReference type="Pfam" id="PF15644">
    <property type="entry name" value="Gln_amidase"/>
    <property type="match status" value="1"/>
</dbReference>
<feature type="region of interest" description="Disordered" evidence="1">
    <location>
        <begin position="1865"/>
        <end position="1894"/>
    </location>
</feature>
<gene>
    <name evidence="5" type="ORF">Pma05_69050</name>
</gene>
<accession>A0ABQ4F0D2</accession>
<feature type="region of interest" description="Disordered" evidence="1">
    <location>
        <begin position="1100"/>
        <end position="1194"/>
    </location>
</feature>
<feature type="compositionally biased region" description="Basic and acidic residues" evidence="1">
    <location>
        <begin position="2063"/>
        <end position="2088"/>
    </location>
</feature>
<feature type="compositionally biased region" description="Pro residues" evidence="1">
    <location>
        <begin position="375"/>
        <end position="391"/>
    </location>
</feature>
<feature type="transmembrane region" description="Helical" evidence="2">
    <location>
        <begin position="143"/>
        <end position="164"/>
    </location>
</feature>
<evidence type="ECO:0000259" key="3">
    <source>
        <dbReference type="Pfam" id="PF15644"/>
    </source>
</evidence>
<feature type="domain" description="Outer membrane channel protein CpnT-like N-terminal" evidence="4">
    <location>
        <begin position="10"/>
        <end position="146"/>
    </location>
</feature>
<name>A0ABQ4F0D2_9ACTN</name>
<feature type="transmembrane region" description="Helical" evidence="2">
    <location>
        <begin position="214"/>
        <end position="233"/>
    </location>
</feature>
<keyword evidence="2" id="KW-0472">Membrane</keyword>
<feature type="compositionally biased region" description="Pro residues" evidence="1">
    <location>
        <begin position="316"/>
        <end position="341"/>
    </location>
</feature>
<evidence type="ECO:0000313" key="5">
    <source>
        <dbReference type="EMBL" id="GIH00333.1"/>
    </source>
</evidence>
<proteinExistence type="predicted"/>
<feature type="compositionally biased region" description="Low complexity" evidence="1">
    <location>
        <begin position="712"/>
        <end position="739"/>
    </location>
</feature>
<keyword evidence="2" id="KW-1133">Transmembrane helix</keyword>
<keyword evidence="2" id="KW-0812">Transmembrane</keyword>
<feature type="transmembrane region" description="Helical" evidence="2">
    <location>
        <begin position="115"/>
        <end position="137"/>
    </location>
</feature>
<feature type="region of interest" description="Disordered" evidence="1">
    <location>
        <begin position="2586"/>
        <end position="2613"/>
    </location>
</feature>
<dbReference type="Pfam" id="PF25547">
    <property type="entry name" value="WXG100_2"/>
    <property type="match status" value="1"/>
</dbReference>
<dbReference type="RefSeq" id="WP_203861655.1">
    <property type="nucleotide sequence ID" value="NZ_BAAAZQ010000022.1"/>
</dbReference>
<evidence type="ECO:0000256" key="2">
    <source>
        <dbReference type="SAM" id="Phobius"/>
    </source>
</evidence>
<feature type="compositionally biased region" description="Basic and acidic residues" evidence="1">
    <location>
        <begin position="1177"/>
        <end position="1194"/>
    </location>
</feature>
<dbReference type="EMBL" id="BONX01000052">
    <property type="protein sequence ID" value="GIH00333.1"/>
    <property type="molecule type" value="Genomic_DNA"/>
</dbReference>
<feature type="domain" description="Tox-PL" evidence="3">
    <location>
        <begin position="786"/>
        <end position="889"/>
    </location>
</feature>
<feature type="compositionally biased region" description="Low complexity" evidence="1">
    <location>
        <begin position="500"/>
        <end position="561"/>
    </location>
</feature>
<dbReference type="Proteomes" id="UP000621500">
    <property type="component" value="Unassembled WGS sequence"/>
</dbReference>
<evidence type="ECO:0000313" key="6">
    <source>
        <dbReference type="Proteomes" id="UP000621500"/>
    </source>
</evidence>